<gene>
    <name evidence="3" type="ORF">Desaf_1888</name>
</gene>
<protein>
    <submittedName>
        <fullName evidence="3">Isochorismatase hydrolase</fullName>
    </submittedName>
</protein>
<feature type="domain" description="Isochorismatase-like" evidence="2">
    <location>
        <begin position="5"/>
        <end position="147"/>
    </location>
</feature>
<dbReference type="GO" id="GO:0016787">
    <property type="term" value="F:hydrolase activity"/>
    <property type="evidence" value="ECO:0007669"/>
    <property type="project" value="UniProtKB-KW"/>
</dbReference>
<keyword evidence="1 3" id="KW-0378">Hydrolase</keyword>
<dbReference type="Proteomes" id="UP000007844">
    <property type="component" value="Chromosome"/>
</dbReference>
<evidence type="ECO:0000256" key="1">
    <source>
        <dbReference type="ARBA" id="ARBA00022801"/>
    </source>
</evidence>
<dbReference type="RefSeq" id="WP_014259971.1">
    <property type="nucleotide sequence ID" value="NC_016629.1"/>
</dbReference>
<evidence type="ECO:0000259" key="2">
    <source>
        <dbReference type="Pfam" id="PF00857"/>
    </source>
</evidence>
<dbReference type="HOGENOM" id="CLU_068979_5_1_7"/>
<dbReference type="PANTHER" id="PTHR43540:SF1">
    <property type="entry name" value="ISOCHORISMATASE HYDROLASE"/>
    <property type="match status" value="1"/>
</dbReference>
<dbReference type="EMBL" id="CP003221">
    <property type="protein sequence ID" value="EGJ50218.1"/>
    <property type="molecule type" value="Genomic_DNA"/>
</dbReference>
<sequence>MDATTALLLIDIQLDYFPGGRMELVEPQAAAAKASRLLTAFRQAKRPVFHVRHISTRPGTAFFLPDTDGVAFHPAVEPLPDEAVITKHFPNSFRETLLLEFLRHSSVSSLLISGMMTHMCVHAAARAAADLGFACSVASDACATRDMAFGGITVPAAHVHTAFLGALHGTYAHVADCDTLLAMF</sequence>
<accession>F3Z2Q1</accession>
<dbReference type="PANTHER" id="PTHR43540">
    <property type="entry name" value="PEROXYUREIDOACRYLATE/UREIDOACRYLATE AMIDOHYDROLASE-RELATED"/>
    <property type="match status" value="1"/>
</dbReference>
<dbReference type="InterPro" id="IPR050272">
    <property type="entry name" value="Isochorismatase-like_hydrls"/>
</dbReference>
<dbReference type="KEGG" id="daf:Desaf_1888"/>
<keyword evidence="4" id="KW-1185">Reference proteome</keyword>
<dbReference type="InterPro" id="IPR036380">
    <property type="entry name" value="Isochorismatase-like_sf"/>
</dbReference>
<proteinExistence type="predicted"/>
<dbReference type="SUPFAM" id="SSF52499">
    <property type="entry name" value="Isochorismatase-like hydrolases"/>
    <property type="match status" value="1"/>
</dbReference>
<dbReference type="Gene3D" id="3.40.50.850">
    <property type="entry name" value="Isochorismatase-like"/>
    <property type="match status" value="1"/>
</dbReference>
<evidence type="ECO:0000313" key="3">
    <source>
        <dbReference type="EMBL" id="EGJ50218.1"/>
    </source>
</evidence>
<dbReference type="Pfam" id="PF00857">
    <property type="entry name" value="Isochorismatase"/>
    <property type="match status" value="1"/>
</dbReference>
<dbReference type="AlphaFoldDB" id="F3Z2Q1"/>
<name>F3Z2Q1_DESAF</name>
<dbReference type="STRING" id="690850.Desaf_1888"/>
<dbReference type="CDD" id="cd01014">
    <property type="entry name" value="nicotinamidase_related"/>
    <property type="match status" value="1"/>
</dbReference>
<reference evidence="3 4" key="1">
    <citation type="journal article" date="2011" name="J. Bacteriol.">
        <title>Genome sequence of the mercury-methylating and pleomorphic Desulfovibrio africanus Strain Walvis Bay.</title>
        <authorList>
            <person name="Brown S.D."/>
            <person name="Wall J.D."/>
            <person name="Kucken A.M."/>
            <person name="Gilmour C.C."/>
            <person name="Podar M."/>
            <person name="Brandt C.C."/>
            <person name="Teshima H."/>
            <person name="Detter J.C."/>
            <person name="Han C.S."/>
            <person name="Land M.L."/>
            <person name="Lucas S."/>
            <person name="Han J."/>
            <person name="Pennacchio L."/>
            <person name="Nolan M."/>
            <person name="Pitluck S."/>
            <person name="Woyke T."/>
            <person name="Goodwin L."/>
            <person name="Palumbo A.V."/>
            <person name="Elias D.A."/>
        </authorList>
    </citation>
    <scope>NUCLEOTIDE SEQUENCE [LARGE SCALE GENOMIC DNA]</scope>
    <source>
        <strain evidence="3 4">Walvis Bay</strain>
    </source>
</reference>
<dbReference type="InterPro" id="IPR000868">
    <property type="entry name" value="Isochorismatase-like_dom"/>
</dbReference>
<evidence type="ECO:0000313" key="4">
    <source>
        <dbReference type="Proteomes" id="UP000007844"/>
    </source>
</evidence>
<dbReference type="eggNOG" id="COG1335">
    <property type="taxonomic scope" value="Bacteria"/>
</dbReference>
<organism evidence="3 4">
    <name type="scientific">Desulfocurvibacter africanus subsp. africanus str. Walvis Bay</name>
    <dbReference type="NCBI Taxonomy" id="690850"/>
    <lineage>
        <taxon>Bacteria</taxon>
        <taxon>Pseudomonadati</taxon>
        <taxon>Thermodesulfobacteriota</taxon>
        <taxon>Desulfovibrionia</taxon>
        <taxon>Desulfovibrionales</taxon>
        <taxon>Desulfovibrionaceae</taxon>
        <taxon>Desulfocurvibacter</taxon>
    </lineage>
</organism>